<gene>
    <name evidence="3" type="ORF">DEJ47_34555</name>
</gene>
<dbReference type="OrthoDB" id="7949713at2"/>
<dbReference type="AlphaFoldDB" id="A0A5P2BKB1"/>
<feature type="chain" id="PRO_5038656564" description="Lipoprotein" evidence="2">
    <location>
        <begin position="33"/>
        <end position="197"/>
    </location>
</feature>
<keyword evidence="2" id="KW-0732">Signal</keyword>
<evidence type="ECO:0000313" key="3">
    <source>
        <dbReference type="EMBL" id="QES30864.1"/>
    </source>
</evidence>
<dbReference type="PROSITE" id="PS51257">
    <property type="entry name" value="PROKAR_LIPOPROTEIN"/>
    <property type="match status" value="1"/>
</dbReference>
<evidence type="ECO:0000256" key="1">
    <source>
        <dbReference type="SAM" id="MobiDB-lite"/>
    </source>
</evidence>
<feature type="region of interest" description="Disordered" evidence="1">
    <location>
        <begin position="36"/>
        <end position="120"/>
    </location>
</feature>
<dbReference type="EMBL" id="CP029193">
    <property type="protein sequence ID" value="QES30864.1"/>
    <property type="molecule type" value="Genomic_DNA"/>
</dbReference>
<name>A0A5P2BKB1_STRVZ</name>
<proteinExistence type="predicted"/>
<dbReference type="Proteomes" id="UP000323046">
    <property type="component" value="Chromosome"/>
</dbReference>
<feature type="compositionally biased region" description="Low complexity" evidence="1">
    <location>
        <begin position="36"/>
        <end position="54"/>
    </location>
</feature>
<sequence length="197" mass="19892">MFTSHKRAIARKRAVAPALVAASALLTGAVLTGCSGDSSAASSDKDPSASPTSPFDQGLAYSKCMRENGAPDYPDPQQDTGGVRLTPGEGVDPNSESFKKAEEACRDKAPQGLGGGGGGGAALDSGKVSAWAKCLRENGLPKFPDPEIEGSNMKIDINGTGITPGGPEFTKAMGACQSKYPGGGMMMNNGQGGGVPQ</sequence>
<evidence type="ECO:0000256" key="2">
    <source>
        <dbReference type="SAM" id="SignalP"/>
    </source>
</evidence>
<protein>
    <recommendedName>
        <fullName evidence="5">Lipoprotein</fullName>
    </recommendedName>
</protein>
<feature type="compositionally biased region" description="Basic and acidic residues" evidence="1">
    <location>
        <begin position="97"/>
        <end position="109"/>
    </location>
</feature>
<evidence type="ECO:0000313" key="4">
    <source>
        <dbReference type="Proteomes" id="UP000323046"/>
    </source>
</evidence>
<evidence type="ECO:0008006" key="5">
    <source>
        <dbReference type="Google" id="ProtNLM"/>
    </source>
</evidence>
<keyword evidence="4" id="KW-1185">Reference proteome</keyword>
<feature type="signal peptide" evidence="2">
    <location>
        <begin position="1"/>
        <end position="32"/>
    </location>
</feature>
<accession>A0A5P2BKB1</accession>
<dbReference type="RefSeq" id="WP_150175055.1">
    <property type="nucleotide sequence ID" value="NZ_CP029193.1"/>
</dbReference>
<organism evidence="3 4">
    <name type="scientific">Streptomyces venezuelae</name>
    <dbReference type="NCBI Taxonomy" id="54571"/>
    <lineage>
        <taxon>Bacteria</taxon>
        <taxon>Bacillati</taxon>
        <taxon>Actinomycetota</taxon>
        <taxon>Actinomycetes</taxon>
        <taxon>Kitasatosporales</taxon>
        <taxon>Streptomycetaceae</taxon>
        <taxon>Streptomyces</taxon>
    </lineage>
</organism>
<reference evidence="3 4" key="1">
    <citation type="submission" date="2018-05" db="EMBL/GenBank/DDBJ databases">
        <title>Streptomyces venezuelae.</title>
        <authorList>
            <person name="Kim W."/>
            <person name="Lee N."/>
            <person name="Cho B.-K."/>
        </authorList>
    </citation>
    <scope>NUCLEOTIDE SEQUENCE [LARGE SCALE GENOMIC DNA]</scope>
    <source>
        <strain evidence="3 4">ATCC 14583</strain>
    </source>
</reference>